<name>A0ABV3Z453_9PROT</name>
<dbReference type="InterPro" id="IPR002048">
    <property type="entry name" value="EF_hand_dom"/>
</dbReference>
<dbReference type="Gene3D" id="1.10.238.10">
    <property type="entry name" value="EF-hand"/>
    <property type="match status" value="2"/>
</dbReference>
<dbReference type="Proteomes" id="UP001560685">
    <property type="component" value="Unassembled WGS sequence"/>
</dbReference>
<proteinExistence type="predicted"/>
<comment type="caution">
    <text evidence="4">The sequence shown here is derived from an EMBL/GenBank/DDBJ whole genome shotgun (WGS) entry which is preliminary data.</text>
</comment>
<dbReference type="Pfam" id="PF13202">
    <property type="entry name" value="EF-hand_5"/>
    <property type="match status" value="4"/>
</dbReference>
<feature type="chain" id="PRO_5045611569" description="EF-hand domain-containing protein" evidence="2">
    <location>
        <begin position="24"/>
        <end position="140"/>
    </location>
</feature>
<gene>
    <name evidence="4" type="ORF">ABFZ84_01090</name>
</gene>
<dbReference type="PROSITE" id="PS50222">
    <property type="entry name" value="EF_HAND_2"/>
    <property type="match status" value="2"/>
</dbReference>
<dbReference type="RefSeq" id="WP_369311905.1">
    <property type="nucleotide sequence ID" value="NZ_JBEHZE010000001.1"/>
</dbReference>
<feature type="compositionally biased region" description="Basic and acidic residues" evidence="1">
    <location>
        <begin position="70"/>
        <end position="117"/>
    </location>
</feature>
<reference evidence="4 5" key="1">
    <citation type="submission" date="2024-05" db="EMBL/GenBank/DDBJ databases">
        <title>Three bacterial strains, DH-69, EH-24, and ECK-19 isolated from coastal sediments.</title>
        <authorList>
            <person name="Ye Y.-Q."/>
            <person name="Du Z.-J."/>
        </authorList>
    </citation>
    <scope>NUCLEOTIDE SEQUENCE [LARGE SCALE GENOMIC DNA]</scope>
    <source>
        <strain evidence="4 5">ECK-19</strain>
    </source>
</reference>
<dbReference type="EMBL" id="JBEHZE010000001">
    <property type="protein sequence ID" value="MEX6632132.1"/>
    <property type="molecule type" value="Genomic_DNA"/>
</dbReference>
<accession>A0ABV3Z453</accession>
<organism evidence="4 5">
    <name type="scientific">Hyphococcus lacteus</name>
    <dbReference type="NCBI Taxonomy" id="3143536"/>
    <lineage>
        <taxon>Bacteria</taxon>
        <taxon>Pseudomonadati</taxon>
        <taxon>Pseudomonadota</taxon>
        <taxon>Alphaproteobacteria</taxon>
        <taxon>Parvularculales</taxon>
        <taxon>Parvularculaceae</taxon>
        <taxon>Hyphococcus</taxon>
    </lineage>
</organism>
<evidence type="ECO:0000259" key="3">
    <source>
        <dbReference type="PROSITE" id="PS50222"/>
    </source>
</evidence>
<keyword evidence="5" id="KW-1185">Reference proteome</keyword>
<dbReference type="PROSITE" id="PS00018">
    <property type="entry name" value="EF_HAND_1"/>
    <property type="match status" value="2"/>
</dbReference>
<sequence>MKKFTIATLAAAGTVLISAGAFAADGKGDGRWDRLDTNGDGEITAEEMAAKNRDFLSAADTDGNGSVSKSELKAHHEKKRAERREKRNPDKNDDGVIDRSEFMDAAEARFDKMDKNNDGILSEDEQKRRHGHKGKRRGDQ</sequence>
<keyword evidence="2" id="KW-0732">Signal</keyword>
<evidence type="ECO:0000313" key="4">
    <source>
        <dbReference type="EMBL" id="MEX6632132.1"/>
    </source>
</evidence>
<feature type="region of interest" description="Disordered" evidence="1">
    <location>
        <begin position="54"/>
        <end position="140"/>
    </location>
</feature>
<evidence type="ECO:0000256" key="2">
    <source>
        <dbReference type="SAM" id="SignalP"/>
    </source>
</evidence>
<dbReference type="InterPro" id="IPR018247">
    <property type="entry name" value="EF_Hand_1_Ca_BS"/>
</dbReference>
<feature type="signal peptide" evidence="2">
    <location>
        <begin position="1"/>
        <end position="23"/>
    </location>
</feature>
<evidence type="ECO:0000256" key="1">
    <source>
        <dbReference type="SAM" id="MobiDB-lite"/>
    </source>
</evidence>
<feature type="domain" description="EF-hand" evidence="3">
    <location>
        <begin position="47"/>
        <end position="82"/>
    </location>
</feature>
<feature type="domain" description="EF-hand" evidence="3">
    <location>
        <begin position="90"/>
        <end position="112"/>
    </location>
</feature>
<feature type="compositionally biased region" description="Basic residues" evidence="1">
    <location>
        <begin position="128"/>
        <end position="140"/>
    </location>
</feature>
<protein>
    <recommendedName>
        <fullName evidence="3">EF-hand domain-containing protein</fullName>
    </recommendedName>
</protein>
<evidence type="ECO:0000313" key="5">
    <source>
        <dbReference type="Proteomes" id="UP001560685"/>
    </source>
</evidence>
<dbReference type="SUPFAM" id="SSF47473">
    <property type="entry name" value="EF-hand"/>
    <property type="match status" value="1"/>
</dbReference>
<dbReference type="InterPro" id="IPR011992">
    <property type="entry name" value="EF-hand-dom_pair"/>
</dbReference>